<evidence type="ECO:0000256" key="10">
    <source>
        <dbReference type="ARBA" id="ARBA00023251"/>
    </source>
</evidence>
<keyword evidence="6" id="KW-1003">Cell membrane</keyword>
<evidence type="ECO:0000256" key="3">
    <source>
        <dbReference type="ARBA" id="ARBA00013489"/>
    </source>
</evidence>
<reference evidence="13 14" key="1">
    <citation type="submission" date="2022-07" db="EMBL/GenBank/DDBJ databases">
        <title>Photobacterium pectinilyticum sp. nov., a marine bacterium isolated from surface seawater of Qingdao offshore.</title>
        <authorList>
            <person name="Wang X."/>
        </authorList>
    </citation>
    <scope>NUCLEOTIDE SEQUENCE [LARGE SCALE GENOMIC DNA]</scope>
    <source>
        <strain evidence="13 14">ZSDE20</strain>
    </source>
</reference>
<dbReference type="PANTHER" id="PTHR43823">
    <property type="entry name" value="SPORULATION PROTEIN YKVU"/>
    <property type="match status" value="1"/>
</dbReference>
<comment type="similarity">
    <text evidence="2">Belongs to the multi antimicrobial extrusion (MATE) (TC 2.A.66.1) family. MepA subfamily.</text>
</comment>
<feature type="transmembrane region" description="Helical" evidence="12">
    <location>
        <begin position="139"/>
        <end position="161"/>
    </location>
</feature>
<feature type="transmembrane region" description="Helical" evidence="12">
    <location>
        <begin position="173"/>
        <end position="192"/>
    </location>
</feature>
<evidence type="ECO:0000313" key="14">
    <source>
        <dbReference type="Proteomes" id="UP001524460"/>
    </source>
</evidence>
<dbReference type="InterPro" id="IPR051327">
    <property type="entry name" value="MATE_MepA_subfamily"/>
</dbReference>
<evidence type="ECO:0000256" key="12">
    <source>
        <dbReference type="SAM" id="Phobius"/>
    </source>
</evidence>
<feature type="transmembrane region" description="Helical" evidence="12">
    <location>
        <begin position="97"/>
        <end position="119"/>
    </location>
</feature>
<dbReference type="PANTHER" id="PTHR43823:SF3">
    <property type="entry name" value="MULTIDRUG EXPORT PROTEIN MEPA"/>
    <property type="match status" value="1"/>
</dbReference>
<feature type="transmembrane region" description="Helical" evidence="12">
    <location>
        <begin position="60"/>
        <end position="85"/>
    </location>
</feature>
<comment type="subcellular location">
    <subcellularLocation>
        <location evidence="1">Cell inner membrane</location>
        <topology evidence="1">Multi-pass membrane protein</topology>
    </subcellularLocation>
</comment>
<evidence type="ECO:0000256" key="6">
    <source>
        <dbReference type="ARBA" id="ARBA00022475"/>
    </source>
</evidence>
<protein>
    <recommendedName>
        <fullName evidence="4">Multidrug export protein MepA</fullName>
    </recommendedName>
    <alternativeName>
        <fullName evidence="3">Multidrug resistance protein NorM</fullName>
    </alternativeName>
    <alternativeName>
        <fullName evidence="11">Na(+)/drug antiporter</fullName>
    </alternativeName>
</protein>
<evidence type="ECO:0000256" key="5">
    <source>
        <dbReference type="ARBA" id="ARBA00022448"/>
    </source>
</evidence>
<proteinExistence type="inferred from homology"/>
<feature type="transmembrane region" description="Helical" evidence="12">
    <location>
        <begin position="366"/>
        <end position="386"/>
    </location>
</feature>
<dbReference type="InterPro" id="IPR048279">
    <property type="entry name" value="MdtK-like"/>
</dbReference>
<dbReference type="Pfam" id="PF01554">
    <property type="entry name" value="MatE"/>
    <property type="match status" value="2"/>
</dbReference>
<dbReference type="EMBL" id="JANEYT010000096">
    <property type="protein sequence ID" value="MCQ1060910.1"/>
    <property type="molecule type" value="Genomic_DNA"/>
</dbReference>
<dbReference type="PIRSF" id="PIRSF006603">
    <property type="entry name" value="DinF"/>
    <property type="match status" value="1"/>
</dbReference>
<evidence type="ECO:0000256" key="2">
    <source>
        <dbReference type="ARBA" id="ARBA00008417"/>
    </source>
</evidence>
<evidence type="ECO:0000256" key="4">
    <source>
        <dbReference type="ARBA" id="ARBA00022106"/>
    </source>
</evidence>
<dbReference type="CDD" id="cd13143">
    <property type="entry name" value="MATE_MepA_like"/>
    <property type="match status" value="1"/>
</dbReference>
<evidence type="ECO:0000256" key="1">
    <source>
        <dbReference type="ARBA" id="ARBA00004429"/>
    </source>
</evidence>
<evidence type="ECO:0000256" key="9">
    <source>
        <dbReference type="ARBA" id="ARBA00023136"/>
    </source>
</evidence>
<gene>
    <name evidence="13" type="ORF">NHN17_22970</name>
</gene>
<feature type="transmembrane region" description="Helical" evidence="12">
    <location>
        <begin position="274"/>
        <end position="292"/>
    </location>
</feature>
<comment type="caution">
    <text evidence="13">The sequence shown here is derived from an EMBL/GenBank/DDBJ whole genome shotgun (WGS) entry which is preliminary data.</text>
</comment>
<dbReference type="Proteomes" id="UP001524460">
    <property type="component" value="Unassembled WGS sequence"/>
</dbReference>
<dbReference type="RefSeq" id="WP_255045007.1">
    <property type="nucleotide sequence ID" value="NZ_JANEYT010000096.1"/>
</dbReference>
<keyword evidence="8 12" id="KW-1133">Transmembrane helix</keyword>
<feature type="transmembrane region" description="Helical" evidence="12">
    <location>
        <begin position="198"/>
        <end position="220"/>
    </location>
</feature>
<sequence length="460" mass="49291">MQEQFNHETPTNIQSISRTFWRYTIPSVAAMLVNGLYQVIDGIFVGHYIGFEGLAGINMAWPIIGIIAGLGLLVGMGTGSLISIYKGEGNHNKAQKALSTGLSIIAIAGLLVMALLTMIAPSLLIAQGATGAPLEMGRAYIEVFTGGAVFTIAANALPMLIRNDDSPNFSTALMMAGAIINIALDYIFIAHLDMGLKGAAIATIIAQISITIVAVTYFFTHYSKLRLSLCTFRFSPSIATRAISLGASSLLMYAYFSFIVAIHNKLFMDYGSAVHVGAFAIVGYLITMYYLLAEGVASGMQPPVSYYYGAGHGKKIHATLLLASKVVVLTGIISVAFLNLFPYTLVDLFSNGDPSLATETVNGLRLHLFAMFLDGFIALASVYFMSVNQGGKALAISAGNMLVQIPFLYFLPQWLGVNGVWLSVPLSNILLAAIVVPLVWKDIQNKQRSDILLNTVTASS</sequence>
<keyword evidence="9 12" id="KW-0472">Membrane</keyword>
<keyword evidence="14" id="KW-1185">Reference proteome</keyword>
<feature type="transmembrane region" description="Helical" evidence="12">
    <location>
        <begin position="241"/>
        <end position="262"/>
    </location>
</feature>
<accession>A0ABT1N855</accession>
<keyword evidence="10" id="KW-0046">Antibiotic resistance</keyword>
<feature type="transmembrane region" description="Helical" evidence="12">
    <location>
        <begin position="20"/>
        <end position="40"/>
    </location>
</feature>
<evidence type="ECO:0000256" key="8">
    <source>
        <dbReference type="ARBA" id="ARBA00022989"/>
    </source>
</evidence>
<feature type="transmembrane region" description="Helical" evidence="12">
    <location>
        <begin position="420"/>
        <end position="440"/>
    </location>
</feature>
<organism evidence="13 14">
    <name type="scientific">Photobacterium pectinilyticum</name>
    <dbReference type="NCBI Taxonomy" id="2906793"/>
    <lineage>
        <taxon>Bacteria</taxon>
        <taxon>Pseudomonadati</taxon>
        <taxon>Pseudomonadota</taxon>
        <taxon>Gammaproteobacteria</taxon>
        <taxon>Vibrionales</taxon>
        <taxon>Vibrionaceae</taxon>
        <taxon>Photobacterium</taxon>
    </lineage>
</organism>
<evidence type="ECO:0000313" key="13">
    <source>
        <dbReference type="EMBL" id="MCQ1060910.1"/>
    </source>
</evidence>
<evidence type="ECO:0000256" key="7">
    <source>
        <dbReference type="ARBA" id="ARBA00022692"/>
    </source>
</evidence>
<name>A0ABT1N855_9GAMM</name>
<feature type="transmembrane region" description="Helical" evidence="12">
    <location>
        <begin position="322"/>
        <end position="346"/>
    </location>
</feature>
<dbReference type="InterPro" id="IPR002528">
    <property type="entry name" value="MATE_fam"/>
</dbReference>
<dbReference type="NCBIfam" id="NF007130">
    <property type="entry name" value="PRK09575.1"/>
    <property type="match status" value="1"/>
</dbReference>
<dbReference type="InterPro" id="IPR045070">
    <property type="entry name" value="MATE_MepA-like"/>
</dbReference>
<keyword evidence="7 12" id="KW-0812">Transmembrane</keyword>
<evidence type="ECO:0000256" key="11">
    <source>
        <dbReference type="ARBA" id="ARBA00030855"/>
    </source>
</evidence>
<keyword evidence="5" id="KW-0813">Transport</keyword>
<feature type="transmembrane region" description="Helical" evidence="12">
    <location>
        <begin position="393"/>
        <end position="414"/>
    </location>
</feature>